<dbReference type="EMBL" id="JABANM010032237">
    <property type="protein sequence ID" value="KAF4703275.1"/>
    <property type="molecule type" value="Genomic_DNA"/>
</dbReference>
<evidence type="ECO:0000313" key="3">
    <source>
        <dbReference type="Proteomes" id="UP000574390"/>
    </source>
</evidence>
<feature type="non-terminal residue" evidence="2">
    <location>
        <position position="1"/>
    </location>
</feature>
<comment type="caution">
    <text evidence="2">The sequence shown here is derived from an EMBL/GenBank/DDBJ whole genome shotgun (WGS) entry which is preliminary data.</text>
</comment>
<keyword evidence="1" id="KW-0472">Membrane</keyword>
<reference evidence="2 3" key="1">
    <citation type="submission" date="2020-04" db="EMBL/GenBank/DDBJ databases">
        <title>Perkinsus olseni comparative genomics.</title>
        <authorList>
            <person name="Bogema D.R."/>
        </authorList>
    </citation>
    <scope>NUCLEOTIDE SEQUENCE [LARGE SCALE GENOMIC DNA]</scope>
    <source>
        <strain evidence="2">ATCC PRA-205</strain>
    </source>
</reference>
<protein>
    <submittedName>
        <fullName evidence="2">Uncharacterized protein</fullName>
    </submittedName>
</protein>
<evidence type="ECO:0000256" key="1">
    <source>
        <dbReference type="SAM" id="Phobius"/>
    </source>
</evidence>
<evidence type="ECO:0000313" key="2">
    <source>
        <dbReference type="EMBL" id="KAF4703275.1"/>
    </source>
</evidence>
<gene>
    <name evidence="2" type="ORF">FOZ62_000879</name>
</gene>
<feature type="transmembrane region" description="Helical" evidence="1">
    <location>
        <begin position="26"/>
        <end position="45"/>
    </location>
</feature>
<organism evidence="2 3">
    <name type="scientific">Perkinsus olseni</name>
    <name type="common">Perkinsus atlanticus</name>
    <dbReference type="NCBI Taxonomy" id="32597"/>
    <lineage>
        <taxon>Eukaryota</taxon>
        <taxon>Sar</taxon>
        <taxon>Alveolata</taxon>
        <taxon>Perkinsozoa</taxon>
        <taxon>Perkinsea</taxon>
        <taxon>Perkinsida</taxon>
        <taxon>Perkinsidae</taxon>
        <taxon>Perkinsus</taxon>
    </lineage>
</organism>
<name>A0A7J6Q468_PEROL</name>
<accession>A0A7J6Q468</accession>
<dbReference type="AlphaFoldDB" id="A0A7J6Q468"/>
<dbReference type="Proteomes" id="UP000574390">
    <property type="component" value="Unassembled WGS sequence"/>
</dbReference>
<sequence>RHLPVCPSRGCWMSNGRYSYKGIKELLFSMTGSFGTAWLLMSLVVRRSPGEDSRTK</sequence>
<proteinExistence type="predicted"/>
<feature type="non-terminal residue" evidence="2">
    <location>
        <position position="56"/>
    </location>
</feature>
<keyword evidence="1" id="KW-0812">Transmembrane</keyword>
<keyword evidence="1" id="KW-1133">Transmembrane helix</keyword>